<keyword evidence="2" id="KW-0472">Membrane</keyword>
<dbReference type="PROSITE" id="PS50943">
    <property type="entry name" value="HTH_CROC1"/>
    <property type="match status" value="1"/>
</dbReference>
<dbReference type="CDD" id="cd00093">
    <property type="entry name" value="HTH_XRE"/>
    <property type="match status" value="1"/>
</dbReference>
<dbReference type="SMART" id="SM00530">
    <property type="entry name" value="HTH_XRE"/>
    <property type="match status" value="1"/>
</dbReference>
<dbReference type="PANTHER" id="PTHR46558:SF11">
    <property type="entry name" value="HTH-TYPE TRANSCRIPTIONAL REGULATOR XRE"/>
    <property type="match status" value="1"/>
</dbReference>
<dbReference type="PANTHER" id="PTHR46558">
    <property type="entry name" value="TRACRIPTIONAL REGULATORY PROTEIN-RELATED-RELATED"/>
    <property type="match status" value="1"/>
</dbReference>
<organism evidence="4 5">
    <name type="scientific">Candidatus Mediterraneibacter gallistercoris</name>
    <dbReference type="NCBI Taxonomy" id="2838671"/>
    <lineage>
        <taxon>Bacteria</taxon>
        <taxon>Bacillati</taxon>
        <taxon>Bacillota</taxon>
        <taxon>Clostridia</taxon>
        <taxon>Lachnospirales</taxon>
        <taxon>Lachnospiraceae</taxon>
        <taxon>Mediterraneibacter</taxon>
    </lineage>
</organism>
<dbReference type="GO" id="GO:0003677">
    <property type="term" value="F:DNA binding"/>
    <property type="evidence" value="ECO:0007669"/>
    <property type="project" value="UniProtKB-KW"/>
</dbReference>
<evidence type="ECO:0000259" key="3">
    <source>
        <dbReference type="PROSITE" id="PS50943"/>
    </source>
</evidence>
<feature type="transmembrane region" description="Helical" evidence="2">
    <location>
        <begin position="107"/>
        <end position="127"/>
    </location>
</feature>
<dbReference type="InterPro" id="IPR001387">
    <property type="entry name" value="Cro/C1-type_HTH"/>
</dbReference>
<protein>
    <submittedName>
        <fullName evidence="4">Helix-turn-helix domain-containing protein</fullName>
    </submittedName>
</protein>
<dbReference type="Gene3D" id="1.10.260.40">
    <property type="entry name" value="lambda repressor-like DNA-binding domains"/>
    <property type="match status" value="1"/>
</dbReference>
<dbReference type="EMBL" id="DWWI01000175">
    <property type="protein sequence ID" value="HJC43619.1"/>
    <property type="molecule type" value="Genomic_DNA"/>
</dbReference>
<feature type="transmembrane region" description="Helical" evidence="2">
    <location>
        <begin position="147"/>
        <end position="166"/>
    </location>
</feature>
<dbReference type="Proteomes" id="UP000823895">
    <property type="component" value="Unassembled WGS sequence"/>
</dbReference>
<name>A0A9D2T2Y0_9FIRM</name>
<comment type="caution">
    <text evidence="4">The sequence shown here is derived from an EMBL/GenBank/DDBJ whole genome shotgun (WGS) entry which is preliminary data.</text>
</comment>
<gene>
    <name evidence="4" type="ORF">H9756_08085</name>
</gene>
<proteinExistence type="predicted"/>
<accession>A0A9D2T2Y0</accession>
<sequence>MTIADRIQNLRKTKGISQEELADNIGVSRQAVSKWESEQSTPDVEKIILLSEYFEVTTDYLLKGVEPVGEKEKKSDITFICNTVATALNLLGIVMSVFIWYSTQETGAVIAGLVFVILGTMVHVIGLGQSSGKQKISPIYRFWKINVWTVIFIPLALVYNVIMEGIPAPYPMININTIYAFAVFWLVYFLIGGEVMSICRKREKEQRHED</sequence>
<feature type="transmembrane region" description="Helical" evidence="2">
    <location>
        <begin position="178"/>
        <end position="199"/>
    </location>
</feature>
<keyword evidence="1" id="KW-0238">DNA-binding</keyword>
<evidence type="ECO:0000256" key="1">
    <source>
        <dbReference type="ARBA" id="ARBA00023125"/>
    </source>
</evidence>
<keyword evidence="2" id="KW-0812">Transmembrane</keyword>
<feature type="domain" description="HTH cro/C1-type" evidence="3">
    <location>
        <begin position="7"/>
        <end position="61"/>
    </location>
</feature>
<dbReference type="InterPro" id="IPR010982">
    <property type="entry name" value="Lambda_DNA-bd_dom_sf"/>
</dbReference>
<dbReference type="SUPFAM" id="SSF47413">
    <property type="entry name" value="lambda repressor-like DNA-binding domains"/>
    <property type="match status" value="1"/>
</dbReference>
<evidence type="ECO:0000313" key="4">
    <source>
        <dbReference type="EMBL" id="HJC43619.1"/>
    </source>
</evidence>
<evidence type="ECO:0000256" key="2">
    <source>
        <dbReference type="SAM" id="Phobius"/>
    </source>
</evidence>
<keyword evidence="2" id="KW-1133">Transmembrane helix</keyword>
<reference evidence="4" key="2">
    <citation type="submission" date="2021-04" db="EMBL/GenBank/DDBJ databases">
        <authorList>
            <person name="Gilroy R."/>
        </authorList>
    </citation>
    <scope>NUCLEOTIDE SEQUENCE</scope>
    <source>
        <strain evidence="4">CHK165-2605</strain>
    </source>
</reference>
<evidence type="ECO:0000313" key="5">
    <source>
        <dbReference type="Proteomes" id="UP000823895"/>
    </source>
</evidence>
<feature type="transmembrane region" description="Helical" evidence="2">
    <location>
        <begin position="79"/>
        <end position="101"/>
    </location>
</feature>
<reference evidence="4" key="1">
    <citation type="journal article" date="2021" name="PeerJ">
        <title>Extensive microbial diversity within the chicken gut microbiome revealed by metagenomics and culture.</title>
        <authorList>
            <person name="Gilroy R."/>
            <person name="Ravi A."/>
            <person name="Getino M."/>
            <person name="Pursley I."/>
            <person name="Horton D.L."/>
            <person name="Alikhan N.F."/>
            <person name="Baker D."/>
            <person name="Gharbi K."/>
            <person name="Hall N."/>
            <person name="Watson M."/>
            <person name="Adriaenssens E.M."/>
            <person name="Foster-Nyarko E."/>
            <person name="Jarju S."/>
            <person name="Secka A."/>
            <person name="Antonio M."/>
            <person name="Oren A."/>
            <person name="Chaudhuri R.R."/>
            <person name="La Ragione R."/>
            <person name="Hildebrand F."/>
            <person name="Pallen M.J."/>
        </authorList>
    </citation>
    <scope>NUCLEOTIDE SEQUENCE</scope>
    <source>
        <strain evidence="4">CHK165-2605</strain>
    </source>
</reference>
<dbReference type="AlphaFoldDB" id="A0A9D2T2Y0"/>
<dbReference type="Pfam" id="PF01381">
    <property type="entry name" value="HTH_3"/>
    <property type="match status" value="1"/>
</dbReference>